<organism evidence="2 3">
    <name type="scientific">Meripilus lineatus</name>
    <dbReference type="NCBI Taxonomy" id="2056292"/>
    <lineage>
        <taxon>Eukaryota</taxon>
        <taxon>Fungi</taxon>
        <taxon>Dikarya</taxon>
        <taxon>Basidiomycota</taxon>
        <taxon>Agaricomycotina</taxon>
        <taxon>Agaricomycetes</taxon>
        <taxon>Polyporales</taxon>
        <taxon>Meripilaceae</taxon>
        <taxon>Meripilus</taxon>
    </lineage>
</organism>
<evidence type="ECO:0000313" key="2">
    <source>
        <dbReference type="EMBL" id="KAJ3480199.1"/>
    </source>
</evidence>
<accession>A0AAD5UX53</accession>
<gene>
    <name evidence="2" type="ORF">NLI96_g8515</name>
</gene>
<name>A0AAD5UX53_9APHY</name>
<evidence type="ECO:0000313" key="3">
    <source>
        <dbReference type="Proteomes" id="UP001212997"/>
    </source>
</evidence>
<evidence type="ECO:0000256" key="1">
    <source>
        <dbReference type="SAM" id="MobiDB-lite"/>
    </source>
</evidence>
<sequence length="563" mass="63548">MRRVSKLYYYLSQTPAVWKRLLKSIDYPLPPVPPTSRHSYAKLSGLEVERLLTRPLSLNYAWQAKEPGCYDEWQFNAHHRVKSMVILPGGHYLVASVSDYGDQYHAVMLWMLDHTYAPAVPLAKTPVSTKAYNLQARYMTVGGRRGITISFVCRGFKHRSDAKKGIDLSQYSGDYDVDPPFPLVYECTVLHAALDSLESVGDPRLIPGSQAFIDHARSQPPPFRRIAVIKSTRCLGPATMDEIWGSPYLAIVRRPNTIMFKNLDGGAISTLTPTPTIPELAQFDHHIMALRLLPVQNQILVVRKIQDTSPPILNQDVFQIEFYDVPVNLSGQPLDVSAHPVDILSMQTEILHEVNITDHYIPSRNDESLNKQVFGSDTKPPHPISIISRGTDKMVEHPFPPTPPTSTSARDPLTPRSLSPFSTKQEVQYKYTFEETYVLISVHAPVDSVYRVLPGSYRPIFYSIPKDDRTDSPPVLSMKRYWDDSAEWLKQPSAEQLADPLYLSVDGHKLRDIGFFGEKDTTRVTAMAWDETIGRLCMVPAGRNTVVVLDFAKAPKEDHLGRR</sequence>
<dbReference type="Proteomes" id="UP001212997">
    <property type="component" value="Unassembled WGS sequence"/>
</dbReference>
<feature type="region of interest" description="Disordered" evidence="1">
    <location>
        <begin position="393"/>
        <end position="419"/>
    </location>
</feature>
<dbReference type="EMBL" id="JANAWD010000389">
    <property type="protein sequence ID" value="KAJ3480199.1"/>
    <property type="molecule type" value="Genomic_DNA"/>
</dbReference>
<keyword evidence="3" id="KW-1185">Reference proteome</keyword>
<protein>
    <submittedName>
        <fullName evidence="2">Uncharacterized protein</fullName>
    </submittedName>
</protein>
<reference evidence="2" key="1">
    <citation type="submission" date="2022-07" db="EMBL/GenBank/DDBJ databases">
        <title>Genome Sequence of Physisporinus lineatus.</title>
        <authorList>
            <person name="Buettner E."/>
        </authorList>
    </citation>
    <scope>NUCLEOTIDE SEQUENCE</scope>
    <source>
        <strain evidence="2">VT162</strain>
    </source>
</reference>
<dbReference type="AlphaFoldDB" id="A0AAD5UX53"/>
<comment type="caution">
    <text evidence="2">The sequence shown here is derived from an EMBL/GenBank/DDBJ whole genome shotgun (WGS) entry which is preliminary data.</text>
</comment>
<proteinExistence type="predicted"/>